<dbReference type="Proteomes" id="UP000827976">
    <property type="component" value="Chromosome 4"/>
</dbReference>
<feature type="non-terminal residue" evidence="1">
    <location>
        <position position="1"/>
    </location>
</feature>
<organism evidence="1 2">
    <name type="scientific">Dioscorea alata</name>
    <name type="common">Purple yam</name>
    <dbReference type="NCBI Taxonomy" id="55571"/>
    <lineage>
        <taxon>Eukaryota</taxon>
        <taxon>Viridiplantae</taxon>
        <taxon>Streptophyta</taxon>
        <taxon>Embryophyta</taxon>
        <taxon>Tracheophyta</taxon>
        <taxon>Spermatophyta</taxon>
        <taxon>Magnoliopsida</taxon>
        <taxon>Liliopsida</taxon>
        <taxon>Dioscoreales</taxon>
        <taxon>Dioscoreaceae</taxon>
        <taxon>Dioscorea</taxon>
    </lineage>
</organism>
<gene>
    <name evidence="1" type="ORF">IHE45_04G060400</name>
</gene>
<protein>
    <submittedName>
        <fullName evidence="1">Uncharacterized protein</fullName>
    </submittedName>
</protein>
<comment type="caution">
    <text evidence="1">The sequence shown here is derived from an EMBL/GenBank/DDBJ whole genome shotgun (WGS) entry which is preliminary data.</text>
</comment>
<name>A0ACB7WCS3_DIOAL</name>
<keyword evidence="2" id="KW-1185">Reference proteome</keyword>
<dbReference type="EMBL" id="CM037014">
    <property type="protein sequence ID" value="KAH7685738.1"/>
    <property type="molecule type" value="Genomic_DNA"/>
</dbReference>
<proteinExistence type="predicted"/>
<evidence type="ECO:0000313" key="2">
    <source>
        <dbReference type="Proteomes" id="UP000827976"/>
    </source>
</evidence>
<sequence>SSNVFILANKLMDLQQSPAFPGKELSLFSRISSSFGSGSLDEISIDRIRLPPDSCCPVSMLPLHSAVASARLKSVLGPESQSWGWVPQGLSMPL</sequence>
<accession>A0ACB7WCS3</accession>
<reference evidence="2" key="1">
    <citation type="journal article" date="2022" name="Nat. Commun.">
        <title>Chromosome evolution and the genetic basis of agronomically important traits in greater yam.</title>
        <authorList>
            <person name="Bredeson J.V."/>
            <person name="Lyons J.B."/>
            <person name="Oniyinde I.O."/>
            <person name="Okereke N.R."/>
            <person name="Kolade O."/>
            <person name="Nnabue I."/>
            <person name="Nwadili C.O."/>
            <person name="Hribova E."/>
            <person name="Parker M."/>
            <person name="Nwogha J."/>
            <person name="Shu S."/>
            <person name="Carlson J."/>
            <person name="Kariba R."/>
            <person name="Muthemba S."/>
            <person name="Knop K."/>
            <person name="Barton G.J."/>
            <person name="Sherwood A.V."/>
            <person name="Lopez-Montes A."/>
            <person name="Asiedu R."/>
            <person name="Jamnadass R."/>
            <person name="Muchugi A."/>
            <person name="Goodstein D."/>
            <person name="Egesi C.N."/>
            <person name="Featherston J."/>
            <person name="Asfaw A."/>
            <person name="Simpson G.G."/>
            <person name="Dolezel J."/>
            <person name="Hendre P.S."/>
            <person name="Van Deynze A."/>
            <person name="Kumar P.L."/>
            <person name="Obidiegwu J.E."/>
            <person name="Bhattacharjee R."/>
            <person name="Rokhsar D.S."/>
        </authorList>
    </citation>
    <scope>NUCLEOTIDE SEQUENCE [LARGE SCALE GENOMIC DNA]</scope>
    <source>
        <strain evidence="2">cv. TDa95/00328</strain>
    </source>
</reference>
<evidence type="ECO:0000313" key="1">
    <source>
        <dbReference type="EMBL" id="KAH7685738.1"/>
    </source>
</evidence>